<reference evidence="1 2" key="1">
    <citation type="submission" date="2019-05" db="EMBL/GenBank/DDBJ databases">
        <title>Verrucobacter flavum gen. nov., sp. nov. a new member of the family Verrucomicrobiaceae.</title>
        <authorList>
            <person name="Szuroczki S."/>
            <person name="Abbaszade G."/>
            <person name="Szabo A."/>
            <person name="Felfoldi T."/>
            <person name="Schumann P."/>
            <person name="Boka K."/>
            <person name="Keki Z."/>
            <person name="Toumi M."/>
            <person name="Toth E."/>
        </authorList>
    </citation>
    <scope>NUCLEOTIDE SEQUENCE [LARGE SCALE GENOMIC DNA]</scope>
    <source>
        <strain evidence="1 2">MG-N-17</strain>
    </source>
</reference>
<dbReference type="RefSeq" id="WP_138084888.1">
    <property type="nucleotide sequence ID" value="NZ_VAUV01000003.1"/>
</dbReference>
<name>A0A5R8KHT7_9BACT</name>
<accession>A0A5R8KHT7</accession>
<keyword evidence="2" id="KW-1185">Reference proteome</keyword>
<protein>
    <submittedName>
        <fullName evidence="1">Uncharacterized protein</fullName>
    </submittedName>
</protein>
<organism evidence="1 2">
    <name type="scientific">Phragmitibacter flavus</name>
    <dbReference type="NCBI Taxonomy" id="2576071"/>
    <lineage>
        <taxon>Bacteria</taxon>
        <taxon>Pseudomonadati</taxon>
        <taxon>Verrucomicrobiota</taxon>
        <taxon>Verrucomicrobiia</taxon>
        <taxon>Verrucomicrobiales</taxon>
        <taxon>Verrucomicrobiaceae</taxon>
        <taxon>Phragmitibacter</taxon>
    </lineage>
</organism>
<dbReference type="Proteomes" id="UP000306196">
    <property type="component" value="Unassembled WGS sequence"/>
</dbReference>
<gene>
    <name evidence="1" type="ORF">FEM03_03930</name>
</gene>
<comment type="caution">
    <text evidence="1">The sequence shown here is derived from an EMBL/GenBank/DDBJ whole genome shotgun (WGS) entry which is preliminary data.</text>
</comment>
<sequence>MKTNTIDSKTLQALVIDRHFGEISAEAAELLEIYLTHNPEAMKETERVLSSLGVMGQAVMPVLPSEEMKVIDLKANPARKGWATGWLARAAGLMLLAGAGGFLAGRSMPEVASSAPPEMMVAEATEVKEANPGTGPWARYRLEVNARDGGMQVVRVGSKPKFEEVVR</sequence>
<evidence type="ECO:0000313" key="1">
    <source>
        <dbReference type="EMBL" id="TLD71884.1"/>
    </source>
</evidence>
<dbReference type="EMBL" id="VAUV01000003">
    <property type="protein sequence ID" value="TLD71884.1"/>
    <property type="molecule type" value="Genomic_DNA"/>
</dbReference>
<dbReference type="AlphaFoldDB" id="A0A5R8KHT7"/>
<evidence type="ECO:0000313" key="2">
    <source>
        <dbReference type="Proteomes" id="UP000306196"/>
    </source>
</evidence>
<proteinExistence type="predicted"/>